<dbReference type="AlphaFoldDB" id="A0AB35FY36"/>
<dbReference type="CDD" id="cd12935">
    <property type="entry name" value="LEM_like"/>
    <property type="match status" value="1"/>
</dbReference>
<proteinExistence type="predicted"/>
<dbReference type="EMBL" id="JAHBFV010000006">
    <property type="protein sequence ID" value="MBZ6015405.1"/>
    <property type="molecule type" value="Genomic_DNA"/>
</dbReference>
<evidence type="ECO:0000259" key="1">
    <source>
        <dbReference type="Pfam" id="PF12949"/>
    </source>
</evidence>
<reference evidence="2" key="1">
    <citation type="submission" date="2021-05" db="EMBL/GenBank/DDBJ databases">
        <title>Pangenome of Leuconostoc gelidum warrants species status for Leuconostoc gelidum subsp. gasicomitatum.</title>
        <authorList>
            <person name="Johansson P."/>
            <person name="Sade E."/>
            <person name="Hultman J."/>
            <person name="Auvinen P."/>
            <person name="Bjorkroth J."/>
        </authorList>
    </citation>
    <scope>NUCLEOTIDE SEQUENCE</scope>
    <source>
        <strain evidence="2">C220d</strain>
    </source>
</reference>
<dbReference type="InterPro" id="IPR025856">
    <property type="entry name" value="HeH/LEM_domain"/>
</dbReference>
<dbReference type="RefSeq" id="WP_089896400.1">
    <property type="nucleotide sequence ID" value="NZ_JAHBFV010000006.1"/>
</dbReference>
<gene>
    <name evidence="2" type="ORF">KII88_02480</name>
</gene>
<dbReference type="Proteomes" id="UP000727071">
    <property type="component" value="Unassembled WGS sequence"/>
</dbReference>
<evidence type="ECO:0000313" key="3">
    <source>
        <dbReference type="Proteomes" id="UP000727071"/>
    </source>
</evidence>
<dbReference type="Pfam" id="PF12949">
    <property type="entry name" value="HeH"/>
    <property type="match status" value="1"/>
</dbReference>
<evidence type="ECO:0000313" key="2">
    <source>
        <dbReference type="EMBL" id="MBZ6015405.1"/>
    </source>
</evidence>
<feature type="domain" description="HeH/LEM" evidence="1">
    <location>
        <begin position="61"/>
        <end position="90"/>
    </location>
</feature>
<organism evidence="2 3">
    <name type="scientific">Leuconostoc gelidum subsp. gelidum</name>
    <dbReference type="NCBI Taxonomy" id="1607839"/>
    <lineage>
        <taxon>Bacteria</taxon>
        <taxon>Bacillati</taxon>
        <taxon>Bacillota</taxon>
        <taxon>Bacilli</taxon>
        <taxon>Lactobacillales</taxon>
        <taxon>Lactobacillaceae</taxon>
        <taxon>Leuconostoc</taxon>
        <taxon>Leuconostoc gelidum group</taxon>
    </lineage>
</organism>
<accession>A0AB35FY36</accession>
<protein>
    <recommendedName>
        <fullName evidence="1">HeH/LEM domain-containing protein</fullName>
    </recommendedName>
</protein>
<name>A0AB35FY36_LEUGE</name>
<comment type="caution">
    <text evidence="2">The sequence shown here is derived from an EMBL/GenBank/DDBJ whole genome shotgun (WGS) entry which is preliminary data.</text>
</comment>
<sequence length="91" mass="10093">MAYTVLQSFRDIHTRVVHISGSEYPENSPAERVKKLTDLGYISTEVGDDDIPDETDKDNKTVAEIKEALAAKNIEYPAKATKTELLALLEA</sequence>
<dbReference type="Gene3D" id="1.10.720.30">
    <property type="entry name" value="SAP domain"/>
    <property type="match status" value="1"/>
</dbReference>
<dbReference type="InterPro" id="IPR036361">
    <property type="entry name" value="SAP_dom_sf"/>
</dbReference>